<dbReference type="Pfam" id="PF01871">
    <property type="entry name" value="AMMECR1"/>
    <property type="match status" value="1"/>
</dbReference>
<protein>
    <recommendedName>
        <fullName evidence="3">AMMECR1 domain-containing protein</fullName>
    </recommendedName>
</protein>
<dbReference type="EMBL" id="PCRF01000061">
    <property type="protein sequence ID" value="PIP16581.1"/>
    <property type="molecule type" value="Genomic_DNA"/>
</dbReference>
<reference evidence="4 5" key="1">
    <citation type="submission" date="2017-09" db="EMBL/GenBank/DDBJ databases">
        <title>Depth-based differentiation of microbial function through sediment-hosted aquifers and enrichment of novel symbionts in the deep terrestrial subsurface.</title>
        <authorList>
            <person name="Probst A.J."/>
            <person name="Ladd B."/>
            <person name="Jarett J.K."/>
            <person name="Geller-Mcgrath D.E."/>
            <person name="Sieber C.M."/>
            <person name="Emerson J.B."/>
            <person name="Anantharaman K."/>
            <person name="Thomas B.C."/>
            <person name="Malmstrom R."/>
            <person name="Stieglmeier M."/>
            <person name="Klingl A."/>
            <person name="Woyke T."/>
            <person name="Ryan C.M."/>
            <person name="Banfield J.F."/>
        </authorList>
    </citation>
    <scope>NUCLEOTIDE SEQUENCE [LARGE SCALE GENOMIC DNA]</scope>
    <source>
        <strain evidence="4">CG23_combo_of_CG06-09_8_20_14_all_48_7</strain>
    </source>
</reference>
<dbReference type="InterPro" id="IPR002733">
    <property type="entry name" value="AMMECR1_domain"/>
</dbReference>
<comment type="similarity">
    <text evidence="1">Belongs to the MEMO1 family.</text>
</comment>
<accession>A0A2G9YDH3</accession>
<evidence type="ECO:0000256" key="2">
    <source>
        <dbReference type="SAM" id="Phobius"/>
    </source>
</evidence>
<dbReference type="InterPro" id="IPR023473">
    <property type="entry name" value="AMMECR1"/>
</dbReference>
<feature type="domain" description="AMMECR1" evidence="3">
    <location>
        <begin position="353"/>
        <end position="501"/>
    </location>
</feature>
<keyword evidence="2" id="KW-0472">Membrane</keyword>
<gene>
    <name evidence="4" type="ORF">COX46_01350</name>
</gene>
<dbReference type="HAMAP" id="MF_00055">
    <property type="entry name" value="MEMO1"/>
    <property type="match status" value="1"/>
</dbReference>
<feature type="transmembrane region" description="Helical" evidence="2">
    <location>
        <begin position="21"/>
        <end position="40"/>
    </location>
</feature>
<dbReference type="Gene3D" id="3.30.700.20">
    <property type="entry name" value="Hypothetical protein ph0010, domain 1"/>
    <property type="match status" value="1"/>
</dbReference>
<dbReference type="Gene3D" id="3.40.830.10">
    <property type="entry name" value="LigB-like"/>
    <property type="match status" value="1"/>
</dbReference>
<comment type="caution">
    <text evidence="4">The sequence shown here is derived from an EMBL/GenBank/DDBJ whole genome shotgun (WGS) entry which is preliminary data.</text>
</comment>
<dbReference type="InterPro" id="IPR002737">
    <property type="entry name" value="MEMO1_fam"/>
</dbReference>
<dbReference type="NCBIfam" id="TIGR04336">
    <property type="entry name" value="AmmeMemoSam_B"/>
    <property type="match status" value="1"/>
</dbReference>
<evidence type="ECO:0000256" key="1">
    <source>
        <dbReference type="ARBA" id="ARBA00006315"/>
    </source>
</evidence>
<dbReference type="NCBIfam" id="TIGR04335">
    <property type="entry name" value="AmmeMemoSam_A"/>
    <property type="match status" value="1"/>
</dbReference>
<dbReference type="PROSITE" id="PS51112">
    <property type="entry name" value="AMMECR1"/>
    <property type="match status" value="1"/>
</dbReference>
<dbReference type="PANTHER" id="PTHR11060:SF0">
    <property type="entry name" value="PROTEIN MEMO1"/>
    <property type="match status" value="1"/>
</dbReference>
<evidence type="ECO:0000313" key="5">
    <source>
        <dbReference type="Proteomes" id="UP000230392"/>
    </source>
</evidence>
<dbReference type="NCBIfam" id="TIGR00296">
    <property type="entry name" value="TIGR00296 family protein"/>
    <property type="match status" value="1"/>
</dbReference>
<name>A0A2G9YDH3_9BACT</name>
<dbReference type="Pfam" id="PF01875">
    <property type="entry name" value="Memo"/>
    <property type="match status" value="1"/>
</dbReference>
<dbReference type="CDD" id="cd07361">
    <property type="entry name" value="MEMO_like"/>
    <property type="match status" value="1"/>
</dbReference>
<dbReference type="PANTHER" id="PTHR11060">
    <property type="entry name" value="PROTEIN MEMO1"/>
    <property type="match status" value="1"/>
</dbReference>
<organism evidence="4 5">
    <name type="scientific">bacterium (Candidatus Ratteibacteria) CG23_combo_of_CG06-09_8_20_14_all_48_7</name>
    <dbReference type="NCBI Taxonomy" id="2014292"/>
    <lineage>
        <taxon>Bacteria</taxon>
        <taxon>Candidatus Ratteibacteria</taxon>
    </lineage>
</organism>
<keyword evidence="2" id="KW-1133">Transmembrane helix</keyword>
<dbReference type="SUPFAM" id="SSF143447">
    <property type="entry name" value="AMMECR1-like"/>
    <property type="match status" value="1"/>
</dbReference>
<dbReference type="InterPro" id="IPR027485">
    <property type="entry name" value="AMMECR1_N"/>
</dbReference>
<keyword evidence="2" id="KW-0812">Transmembrane</keyword>
<dbReference type="InterPro" id="IPR036071">
    <property type="entry name" value="AMMECR1_dom_sf"/>
</dbReference>
<evidence type="ECO:0000259" key="3">
    <source>
        <dbReference type="PROSITE" id="PS51112"/>
    </source>
</evidence>
<sequence length="501" mass="55394">MDTVKKIGTATIFIKKEGRKMVAVPIFLFIFLLFLTLQLYGGEMSGIRKPAVAGAFYPGDKKVLETMVEKYLAEVPASSKVDNIFGLISPHAGYQYSGKVAAYGFAQVKGKDYRTVILLGPSHQAFFEGIAIYPSGSWETPLGNVPVDSETAKMITEKCAFVKPNPNVFENEHSLEVQIPFLQKSLKDFKIVPIMFGGLKGNEYQSFTDTLVSILQKKRGDVLVIASSDMSHYHPYEEAVKMDRLALKSIERLDLNNLVQDLNSGKAELCGASPIIALLLLAQNFDSEVKTLKYANSGDVTGDKGRVVGYGSIAFSYANPNVGVGFIRPAGLINQAPTKLPGNSQNGGELDKSEQKELLQIARNTLEAYINHGKTPHFEPKSSRLSERRGVFVTLKKKDTLRGCIGYIRPVEPLYQAVTEMAISASTRDYRFPPVSAKELKEIRIEITVLSPLKLIDRVEEIEVGKYGLYISKGGFSGLLLPQVATEYGWNRQEFLEHTCQ</sequence>
<dbReference type="Proteomes" id="UP000230392">
    <property type="component" value="Unassembled WGS sequence"/>
</dbReference>
<proteinExistence type="inferred from homology"/>
<evidence type="ECO:0000313" key="4">
    <source>
        <dbReference type="EMBL" id="PIP16581.1"/>
    </source>
</evidence>
<dbReference type="InterPro" id="IPR027623">
    <property type="entry name" value="AmmeMemoSam_A"/>
</dbReference>
<feature type="non-terminal residue" evidence="4">
    <location>
        <position position="501"/>
    </location>
</feature>
<dbReference type="Gene3D" id="3.30.1490.150">
    <property type="entry name" value="Hypothetical protein ph0010, domain 2"/>
    <property type="match status" value="1"/>
</dbReference>
<dbReference type="AlphaFoldDB" id="A0A2G9YDH3"/>